<accession>A0A8B8H467</accession>
<organism evidence="2">
    <name type="scientific">Apis mellifera</name>
    <name type="common">Honeybee</name>
    <dbReference type="NCBI Taxonomy" id="7460"/>
    <lineage>
        <taxon>Eukaryota</taxon>
        <taxon>Metazoa</taxon>
        <taxon>Ecdysozoa</taxon>
        <taxon>Arthropoda</taxon>
        <taxon>Hexapoda</taxon>
        <taxon>Insecta</taxon>
        <taxon>Pterygota</taxon>
        <taxon>Neoptera</taxon>
        <taxon>Endopterygota</taxon>
        <taxon>Hymenoptera</taxon>
        <taxon>Apocrita</taxon>
        <taxon>Aculeata</taxon>
        <taxon>Apoidea</taxon>
        <taxon>Anthophila</taxon>
        <taxon>Apidae</taxon>
        <taxon>Apis</taxon>
    </lineage>
</organism>
<dbReference type="InterPro" id="IPR006170">
    <property type="entry name" value="PBP/GOBP"/>
</dbReference>
<dbReference type="InterPro" id="IPR036728">
    <property type="entry name" value="PBP_GOBP_sf"/>
</dbReference>
<dbReference type="PANTHER" id="PTHR21364:SF2">
    <property type="entry name" value="GENERAL ODORANT-BINDING PROTEIN 19A"/>
    <property type="match status" value="1"/>
</dbReference>
<name>A0A7M7MN79_APIME</name>
<dbReference type="GeneID" id="406109"/>
<keyword evidence="1" id="KW-0732">Signal</keyword>
<dbReference type="Proteomes" id="UP000005203">
    <property type="component" value="Linkage group LG9"/>
</dbReference>
<dbReference type="RefSeq" id="XP_026298378.1">
    <property type="nucleotide sequence ID" value="XM_026442593.1"/>
</dbReference>
<dbReference type="AlphaFoldDB" id="A0A7M7MN79"/>
<dbReference type="EnsemblMetazoa" id="XM_006567320">
    <property type="protein sequence ID" value="XP_006567383"/>
    <property type="gene ID" value="GeneID_406109"/>
</dbReference>
<dbReference type="GO" id="GO:0005549">
    <property type="term" value="F:odorant binding"/>
    <property type="evidence" value="ECO:0007669"/>
    <property type="project" value="InterPro"/>
</dbReference>
<proteinExistence type="predicted"/>
<evidence type="ECO:0000313" key="2">
    <source>
        <dbReference type="EnsemblMetazoa" id="XP_026298378"/>
    </source>
</evidence>
<dbReference type="SMART" id="SM00708">
    <property type="entry name" value="PhBP"/>
    <property type="match status" value="1"/>
</dbReference>
<dbReference type="EnsemblMetazoa" id="XM_026442593">
    <property type="protein sequence ID" value="XP_026298378"/>
    <property type="gene ID" value="GeneID_406109"/>
</dbReference>
<accession>A0A7M7LP38</accession>
<evidence type="ECO:0000313" key="5">
    <source>
        <dbReference type="RefSeq" id="XP_026298378.1"/>
    </source>
</evidence>
<dbReference type="OrthoDB" id="5978988at2759"/>
<evidence type="ECO:0000256" key="1">
    <source>
        <dbReference type="SAM" id="SignalP"/>
    </source>
</evidence>
<reference evidence="4 5" key="2">
    <citation type="submission" date="2025-04" db="UniProtKB">
        <authorList>
            <consortium name="RefSeq"/>
        </authorList>
    </citation>
    <scope>IDENTIFICATION</scope>
    <source>
        <strain evidence="4 5">DH4</strain>
        <tissue evidence="4 5">Whole body</tissue>
    </source>
</reference>
<evidence type="ECO:0000313" key="3">
    <source>
        <dbReference type="Proteomes" id="UP000005203"/>
    </source>
</evidence>
<gene>
    <name evidence="2" type="primary">406109</name>
    <name evidence="4 5" type="synonym">asp6</name>
    <name evidence="4 5" type="synonym">Obp6</name>
</gene>
<protein>
    <submittedName>
        <fullName evidence="5">Odorant binding protein 6 isoform X1</fullName>
    </submittedName>
    <submittedName>
        <fullName evidence="4">Odorant binding protein 6 isoform X2</fullName>
    </submittedName>
</protein>
<feature type="signal peptide" evidence="1">
    <location>
        <begin position="1"/>
        <end position="24"/>
    </location>
</feature>
<accession>A0A8B6Z5G6</accession>
<dbReference type="CTD" id="100286764"/>
<dbReference type="CDD" id="cd23992">
    <property type="entry name" value="PBP_GOBP"/>
    <property type="match status" value="1"/>
</dbReference>
<dbReference type="Gene3D" id="1.10.238.20">
    <property type="entry name" value="Pheromone/general odorant binding protein domain"/>
    <property type="match status" value="1"/>
</dbReference>
<dbReference type="SUPFAM" id="SSF47565">
    <property type="entry name" value="Insect pheromone/odorant-binding proteins"/>
    <property type="match status" value="1"/>
</dbReference>
<dbReference type="PANTHER" id="PTHR21364">
    <property type="entry name" value="GENERAL ODORANT-BINDING PROTEIN 19A"/>
    <property type="match status" value="1"/>
</dbReference>
<keyword evidence="3" id="KW-1185">Reference proteome</keyword>
<dbReference type="RefSeq" id="XP_006567383.1">
    <property type="nucleotide sequence ID" value="XM_006567320.3"/>
</dbReference>
<accession>A0A7M7MN79</accession>
<sequence>MKGLGVSLLVALLLVLLAIEDTVSKKMTIEEAKKTIKNLRKVCSKKNDTPKELLDGQFRGEFPQDERLMCYMKCIMIATKAMKNDVILWDFFVKNARMILLEEYIPRVESVVETCKKEVTSTEGCEVAWQFGKCIYENDKEVIFKYDYAENNTLALFSAMNDLSMESSRYYRGSKRNFYTPALRRYLGHHVRNRGKAVCRNTRTKPQCRRV</sequence>
<evidence type="ECO:0000313" key="4">
    <source>
        <dbReference type="RefSeq" id="XP_006567383.1"/>
    </source>
</evidence>
<reference evidence="2" key="1">
    <citation type="submission" date="2021-01" db="UniProtKB">
        <authorList>
            <consortium name="EnsemblMetazoa"/>
        </authorList>
    </citation>
    <scope>IDENTIFICATION</scope>
    <source>
        <strain evidence="2">DH4</strain>
    </source>
</reference>
<dbReference type="Pfam" id="PF01395">
    <property type="entry name" value="PBP_GOBP"/>
    <property type="match status" value="1"/>
</dbReference>
<feature type="chain" id="PRO_5044660528" evidence="1">
    <location>
        <begin position="25"/>
        <end position="211"/>
    </location>
</feature>